<evidence type="ECO:0000313" key="4">
    <source>
        <dbReference type="Proteomes" id="UP001185069"/>
    </source>
</evidence>
<dbReference type="InterPro" id="IPR036291">
    <property type="entry name" value="NAD(P)-bd_dom_sf"/>
</dbReference>
<gene>
    <name evidence="3" type="ORF">JOE69_002061</name>
</gene>
<dbReference type="InterPro" id="IPR028939">
    <property type="entry name" value="P5C_Rdtase_cat_N"/>
</dbReference>
<dbReference type="EMBL" id="JAVDQF010000001">
    <property type="protein sequence ID" value="MDR6269823.1"/>
    <property type="molecule type" value="Genomic_DNA"/>
</dbReference>
<accession>A0ABU1JBM6</accession>
<evidence type="ECO:0000256" key="1">
    <source>
        <dbReference type="ARBA" id="ARBA00023002"/>
    </source>
</evidence>
<organism evidence="3 4">
    <name type="scientific">Arthrobacter russicus</name>
    <dbReference type="NCBI Taxonomy" id="172040"/>
    <lineage>
        <taxon>Bacteria</taxon>
        <taxon>Bacillati</taxon>
        <taxon>Actinomycetota</taxon>
        <taxon>Actinomycetes</taxon>
        <taxon>Micrococcales</taxon>
        <taxon>Micrococcaceae</taxon>
        <taxon>Arthrobacter</taxon>
    </lineage>
</organism>
<keyword evidence="4" id="KW-1185">Reference proteome</keyword>
<dbReference type="PANTHER" id="PTHR14239:SF10">
    <property type="entry name" value="REDUCTASE"/>
    <property type="match status" value="1"/>
</dbReference>
<proteinExistence type="predicted"/>
<comment type="caution">
    <text evidence="3">The sequence shown here is derived from an EMBL/GenBank/DDBJ whole genome shotgun (WGS) entry which is preliminary data.</text>
</comment>
<dbReference type="Proteomes" id="UP001185069">
    <property type="component" value="Unassembled WGS sequence"/>
</dbReference>
<dbReference type="Pfam" id="PF03807">
    <property type="entry name" value="F420_oxidored"/>
    <property type="match status" value="1"/>
</dbReference>
<dbReference type="PANTHER" id="PTHR14239">
    <property type="entry name" value="DUDULIN-RELATED"/>
    <property type="match status" value="1"/>
</dbReference>
<dbReference type="Gene3D" id="3.40.50.720">
    <property type="entry name" value="NAD(P)-binding Rossmann-like Domain"/>
    <property type="match status" value="1"/>
</dbReference>
<dbReference type="SUPFAM" id="SSF51735">
    <property type="entry name" value="NAD(P)-binding Rossmann-fold domains"/>
    <property type="match status" value="1"/>
</dbReference>
<reference evidence="3 4" key="1">
    <citation type="submission" date="2023-07" db="EMBL/GenBank/DDBJ databases">
        <title>Sequencing the genomes of 1000 actinobacteria strains.</title>
        <authorList>
            <person name="Klenk H.-P."/>
        </authorList>
    </citation>
    <scope>NUCLEOTIDE SEQUENCE [LARGE SCALE GENOMIC DNA]</scope>
    <source>
        <strain evidence="3 4">DSM 14555</strain>
    </source>
</reference>
<sequence length="229" mass="23922">MTKIGFIGSGNVGKAVAKLAVDAGNEVLMSNSRGPESLGETVAWLGDNASAGTVSEVAAQADLVLVSIPLNKIDSLPAEQLRGKIVIDANNYYPDRDGRIPDLEEETSTTSELLQDVLPESSVVKALNHIYASEVLEQVRPESGAARALIVAGDDPDSKSVVAGHLGSWGFDVLDLGPLSEGWRIQRDTPGYVANLDLAGLQEAVAKAKRYADMSPSELSGGVPAAGDL</sequence>
<feature type="domain" description="Pyrroline-5-carboxylate reductase catalytic N-terminal" evidence="2">
    <location>
        <begin position="3"/>
        <end position="92"/>
    </location>
</feature>
<evidence type="ECO:0000313" key="3">
    <source>
        <dbReference type="EMBL" id="MDR6269823.1"/>
    </source>
</evidence>
<name>A0ABU1JBM6_9MICC</name>
<dbReference type="RefSeq" id="WP_309798441.1">
    <property type="nucleotide sequence ID" value="NZ_BAAAHY010000005.1"/>
</dbReference>
<evidence type="ECO:0000259" key="2">
    <source>
        <dbReference type="Pfam" id="PF03807"/>
    </source>
</evidence>
<keyword evidence="1" id="KW-0560">Oxidoreductase</keyword>
<protein>
    <submittedName>
        <fullName evidence="3">Dinucleotide-binding enzyme</fullName>
    </submittedName>
</protein>
<dbReference type="InterPro" id="IPR051267">
    <property type="entry name" value="STEAP_metalloreductase"/>
</dbReference>